<dbReference type="PANTHER" id="PTHR10790:SF51">
    <property type="entry name" value="TETRATRICOPEPTIDE REPEAT PROTEIN"/>
    <property type="match status" value="1"/>
</dbReference>
<keyword evidence="1" id="KW-1133">Transmembrane helix</keyword>
<feature type="transmembrane region" description="Helical" evidence="1">
    <location>
        <begin position="362"/>
        <end position="381"/>
    </location>
</feature>
<dbReference type="STRING" id="1802514.A2955_01280"/>
<dbReference type="EMBL" id="MGHA01000051">
    <property type="protein sequence ID" value="OGM58058.1"/>
    <property type="molecule type" value="Genomic_DNA"/>
</dbReference>
<feature type="transmembrane region" description="Helical" evidence="1">
    <location>
        <begin position="220"/>
        <end position="243"/>
    </location>
</feature>
<evidence type="ECO:0000313" key="2">
    <source>
        <dbReference type="EMBL" id="OGM58058.1"/>
    </source>
</evidence>
<keyword evidence="1" id="KW-0472">Membrane</keyword>
<feature type="transmembrane region" description="Helical" evidence="1">
    <location>
        <begin position="333"/>
        <end position="350"/>
    </location>
</feature>
<feature type="transmembrane region" description="Helical" evidence="1">
    <location>
        <begin position="434"/>
        <end position="456"/>
    </location>
</feature>
<feature type="transmembrane region" description="Helical" evidence="1">
    <location>
        <begin position="504"/>
        <end position="523"/>
    </location>
</feature>
<feature type="transmembrane region" description="Helical" evidence="1">
    <location>
        <begin position="401"/>
        <end position="422"/>
    </location>
</feature>
<feature type="transmembrane region" description="Helical" evidence="1">
    <location>
        <begin position="43"/>
        <end position="63"/>
    </location>
</feature>
<feature type="transmembrane region" description="Helical" evidence="1">
    <location>
        <begin position="102"/>
        <end position="120"/>
    </location>
</feature>
<comment type="caution">
    <text evidence="2">The sequence shown here is derived from an EMBL/GenBank/DDBJ whole genome shotgun (WGS) entry which is preliminary data.</text>
</comment>
<dbReference type="NCBIfam" id="TIGR03662">
    <property type="entry name" value="Chlor_Arch_YYY"/>
    <property type="match status" value="1"/>
</dbReference>
<keyword evidence="1" id="KW-0812">Transmembrane</keyword>
<dbReference type="Proteomes" id="UP000177501">
    <property type="component" value="Unassembled WGS sequence"/>
</dbReference>
<dbReference type="InterPro" id="IPR018746">
    <property type="entry name" value="DUF2298"/>
</dbReference>
<feature type="transmembrane region" description="Helical" evidence="1">
    <location>
        <begin position="284"/>
        <end position="303"/>
    </location>
</feature>
<protein>
    <recommendedName>
        <fullName evidence="4">YYY membrane protein</fullName>
    </recommendedName>
</protein>
<dbReference type="AlphaFoldDB" id="A0A1F8B3U5"/>
<organism evidence="2 3">
    <name type="scientific">Candidatus Woesebacteria bacterium RIFCSPLOWO2_01_FULL_37_19</name>
    <dbReference type="NCBI Taxonomy" id="1802514"/>
    <lineage>
        <taxon>Bacteria</taxon>
        <taxon>Candidatus Woeseibacteriota</taxon>
    </lineage>
</organism>
<dbReference type="Pfam" id="PF10060">
    <property type="entry name" value="DUF2298"/>
    <property type="match status" value="2"/>
</dbReference>
<feature type="transmembrane region" description="Helical" evidence="1">
    <location>
        <begin position="310"/>
        <end position="327"/>
    </location>
</feature>
<dbReference type="PANTHER" id="PTHR10790">
    <property type="entry name" value="TPR-DOMAIN CONTAINING PROTEIN"/>
    <property type="match status" value="1"/>
</dbReference>
<reference evidence="2 3" key="1">
    <citation type="journal article" date="2016" name="Nat. Commun.">
        <title>Thousands of microbial genomes shed light on interconnected biogeochemical processes in an aquifer system.</title>
        <authorList>
            <person name="Anantharaman K."/>
            <person name="Brown C.T."/>
            <person name="Hug L.A."/>
            <person name="Sharon I."/>
            <person name="Castelle C.J."/>
            <person name="Probst A.J."/>
            <person name="Thomas B.C."/>
            <person name="Singh A."/>
            <person name="Wilkins M.J."/>
            <person name="Karaoz U."/>
            <person name="Brodie E.L."/>
            <person name="Williams K.H."/>
            <person name="Hubbard S.S."/>
            <person name="Banfield J.F."/>
        </authorList>
    </citation>
    <scope>NUCLEOTIDE SEQUENCE [LARGE SCALE GENOMIC DNA]</scope>
</reference>
<proteinExistence type="predicted"/>
<name>A0A1F8B3U5_9BACT</name>
<sequence>MFSSDVNFIFLWWIIYFIVGLVNFPVAYLIFKKFTDLGYGFTKTFAFVIITYLVFLTSIFRILPFTRTSIFVTVLILLCLNVYIFTKNKKEIISDTLKKIKVLIFQEMLFTFGLVTWSVVRGYQPDINGLEKFMDYGFINSILRTKFLPPSDMWFAGKAINYYWFGHLWTAISTKLTNIPPAITYNLMLATILGLALTSAFSISSTLVKNLKLKAGKKAIFAAGIISAFVLVFGGNFHTPFYVLKDGGDKYWYPDATRFIGYNPDVEDKTIHEFPMYSFVVSDLHPHLINFPFVLLFIGLLLNFALDKKLNNKNLILPGFLLGIFFMTNTWDFANYLLVSGYVVLVLNYAKIGFKLKTLYRTFISLGQILIIGLIVAIPFILNFESIAEGVAFVRSRSPIWQLSILWGFPTVLTLIFALTIIKNKPKLKGLSRSDLLTIAILFSSWTLIFLPEVIYVKDIYIASHHRANTMFKLTYQAFVMFYTLSGFIAVRTLLFLKKRLAKLAMLTFLTIIFGSILTYPSYSVKSYYADLKVYKGISGEEWLKSSHPEIFQVVSWFRNNVSGQPNILEAPGDSYTEYNVISSYTGLPTVSGWFVHEWLWRGDAKFPQERVAEIDQIYNSTDVLLVKDLLSKYKVEYVIVGEFERLKFPYLTETKFTNIGQVVFRSGTTTVYDVLSP</sequence>
<feature type="transmembrane region" description="Helical" evidence="1">
    <location>
        <begin position="476"/>
        <end position="497"/>
    </location>
</feature>
<gene>
    <name evidence="2" type="ORF">A2955_01280</name>
</gene>
<evidence type="ECO:0008006" key="4">
    <source>
        <dbReference type="Google" id="ProtNLM"/>
    </source>
</evidence>
<feature type="transmembrane region" description="Helical" evidence="1">
    <location>
        <begin position="183"/>
        <end position="208"/>
    </location>
</feature>
<evidence type="ECO:0000256" key="1">
    <source>
        <dbReference type="SAM" id="Phobius"/>
    </source>
</evidence>
<accession>A0A1F8B3U5</accession>
<evidence type="ECO:0000313" key="3">
    <source>
        <dbReference type="Proteomes" id="UP000177501"/>
    </source>
</evidence>
<feature type="transmembrane region" description="Helical" evidence="1">
    <location>
        <begin position="6"/>
        <end position="31"/>
    </location>
</feature>
<feature type="transmembrane region" description="Helical" evidence="1">
    <location>
        <begin position="69"/>
        <end position="86"/>
    </location>
</feature>